<keyword evidence="4" id="KW-1133">Transmembrane helix</keyword>
<reference evidence="6 7" key="1">
    <citation type="submission" date="2022-01" db="EMBL/GenBank/DDBJ databases">
        <title>A chromosomal length assembly of Cordylochernes scorpioides.</title>
        <authorList>
            <person name="Zeh D."/>
            <person name="Zeh J."/>
        </authorList>
    </citation>
    <scope>NUCLEOTIDE SEQUENCE [LARGE SCALE GENOMIC DNA]</scope>
    <source>
        <strain evidence="6">IN4F17</strain>
        <tissue evidence="6">Whole Body</tissue>
    </source>
</reference>
<evidence type="ECO:0000256" key="3">
    <source>
        <dbReference type="ARBA" id="ARBA00046185"/>
    </source>
</evidence>
<dbReference type="Gene3D" id="3.50.50.60">
    <property type="entry name" value="FAD/NAD(P)-binding domain"/>
    <property type="match status" value="1"/>
</dbReference>
<keyword evidence="4" id="KW-0812">Transmembrane</keyword>
<dbReference type="Gene3D" id="3.30.9.10">
    <property type="entry name" value="D-Amino Acid Oxidase, subunit A, domain 2"/>
    <property type="match status" value="1"/>
</dbReference>
<dbReference type="InterPro" id="IPR006076">
    <property type="entry name" value="FAD-dep_OxRdtase"/>
</dbReference>
<name>A0ABY6L3Q1_9ARAC</name>
<dbReference type="Proteomes" id="UP001235939">
    <property type="component" value="Chromosome 11"/>
</dbReference>
<dbReference type="SUPFAM" id="SSF51905">
    <property type="entry name" value="FAD/NAD(P)-binding domain"/>
    <property type="match status" value="1"/>
</dbReference>
<feature type="domain" description="FAD dependent oxidoreductase" evidence="5">
    <location>
        <begin position="94"/>
        <end position="184"/>
    </location>
</feature>
<organism evidence="6 7">
    <name type="scientific">Cordylochernes scorpioides</name>
    <dbReference type="NCBI Taxonomy" id="51811"/>
    <lineage>
        <taxon>Eukaryota</taxon>
        <taxon>Metazoa</taxon>
        <taxon>Ecdysozoa</taxon>
        <taxon>Arthropoda</taxon>
        <taxon>Chelicerata</taxon>
        <taxon>Arachnida</taxon>
        <taxon>Pseudoscorpiones</taxon>
        <taxon>Cheliferoidea</taxon>
        <taxon>Chernetidae</taxon>
        <taxon>Cordylochernes</taxon>
    </lineage>
</organism>
<evidence type="ECO:0000256" key="4">
    <source>
        <dbReference type="SAM" id="Phobius"/>
    </source>
</evidence>
<dbReference type="InterPro" id="IPR036188">
    <property type="entry name" value="FAD/NAD-bd_sf"/>
</dbReference>
<evidence type="ECO:0000256" key="1">
    <source>
        <dbReference type="ARBA" id="ARBA00023002"/>
    </source>
</evidence>
<feature type="transmembrane region" description="Helical" evidence="4">
    <location>
        <begin position="50"/>
        <end position="71"/>
    </location>
</feature>
<evidence type="ECO:0000313" key="7">
    <source>
        <dbReference type="Proteomes" id="UP001235939"/>
    </source>
</evidence>
<comment type="function">
    <text evidence="3">Required for the assembly of the mitochondrial membrane respiratory chain NADH dehydrogenase (Complex I). Involved in mid-late stages of complex I assembly.</text>
</comment>
<dbReference type="EMBL" id="CP092873">
    <property type="protein sequence ID" value="UYV74390.1"/>
    <property type="molecule type" value="Genomic_DNA"/>
</dbReference>
<evidence type="ECO:0000259" key="5">
    <source>
        <dbReference type="Pfam" id="PF01266"/>
    </source>
</evidence>
<keyword evidence="7" id="KW-1185">Reference proteome</keyword>
<accession>A0ABY6L3Q1</accession>
<dbReference type="PANTHER" id="PTHR13847">
    <property type="entry name" value="SARCOSINE DEHYDROGENASE-RELATED"/>
    <property type="match status" value="1"/>
</dbReference>
<dbReference type="PROSITE" id="PS51257">
    <property type="entry name" value="PROKAR_LIPOPROTEIN"/>
    <property type="match status" value="1"/>
</dbReference>
<keyword evidence="1" id="KW-0560">Oxidoreductase</keyword>
<sequence length="216" mass="25162">MWCTYSKSSCLLLPTMIIMACTTCTRDKQKKKLFTNSKVREQLSLKDTLALQSGVFYTEFLLYYLVVLIYNPNYGLRCCYKQDVVIPLTPHLNVMFQDMEPDPTNLDIDYKFFDDRVWPILANRVPSFNSLKLKSAWAGFYDYNYFDQNVIIGYHPWYTNIFFATGFSGHGIQMAPAVGRAVMEILLDGEYLNIDLSRFGFDRIIKEKPIWEANIV</sequence>
<dbReference type="Pfam" id="PF01266">
    <property type="entry name" value="DAO"/>
    <property type="match status" value="1"/>
</dbReference>
<proteinExistence type="predicted"/>
<keyword evidence="4" id="KW-0472">Membrane</keyword>
<gene>
    <name evidence="6" type="ORF">LAZ67_11003361</name>
</gene>
<dbReference type="PANTHER" id="PTHR13847:SF287">
    <property type="entry name" value="FAD-DEPENDENT OXIDOREDUCTASE DOMAIN-CONTAINING PROTEIN 1"/>
    <property type="match status" value="1"/>
</dbReference>
<protein>
    <recommendedName>
        <fullName evidence="2">FAD-dependent oxidoreductase domain-containing protein 1</fullName>
    </recommendedName>
</protein>
<evidence type="ECO:0000313" key="6">
    <source>
        <dbReference type="EMBL" id="UYV74390.1"/>
    </source>
</evidence>
<evidence type="ECO:0000256" key="2">
    <source>
        <dbReference type="ARBA" id="ARBA00039785"/>
    </source>
</evidence>